<proteinExistence type="predicted"/>
<dbReference type="InterPro" id="IPR023485">
    <property type="entry name" value="Ptyr_pPase"/>
</dbReference>
<gene>
    <name evidence="3" type="ORF">DM484_04585</name>
</gene>
<dbReference type="Pfam" id="PF01451">
    <property type="entry name" value="LMWPc"/>
    <property type="match status" value="1"/>
</dbReference>
<evidence type="ECO:0000259" key="2">
    <source>
        <dbReference type="SMART" id="SM00226"/>
    </source>
</evidence>
<keyword evidence="1" id="KW-0059">Arsenical resistance</keyword>
<comment type="caution">
    <text evidence="3">The sequence shown here is derived from an EMBL/GenBank/DDBJ whole genome shotgun (WGS) entry which is preliminary data.</text>
</comment>
<dbReference type="CDD" id="cd16345">
    <property type="entry name" value="LMWP_ArsC"/>
    <property type="match status" value="1"/>
</dbReference>
<dbReference type="GO" id="GO:0046685">
    <property type="term" value="P:response to arsenic-containing substance"/>
    <property type="evidence" value="ECO:0007669"/>
    <property type="project" value="UniProtKB-KW"/>
</dbReference>
<evidence type="ECO:0000313" key="3">
    <source>
        <dbReference type="EMBL" id="PZN83447.1"/>
    </source>
</evidence>
<evidence type="ECO:0000313" key="4">
    <source>
        <dbReference type="Proteomes" id="UP000249396"/>
    </source>
</evidence>
<evidence type="ECO:0000256" key="1">
    <source>
        <dbReference type="ARBA" id="ARBA00022849"/>
    </source>
</evidence>
<dbReference type="AlphaFoldDB" id="A0A2W4TM66"/>
<protein>
    <submittedName>
        <fullName evidence="3">Low molecular weight phosphatase family protein</fullName>
    </submittedName>
</protein>
<dbReference type="PANTHER" id="PTHR43428:SF1">
    <property type="entry name" value="ARSENATE REDUCTASE"/>
    <property type="match status" value="1"/>
</dbReference>
<organism evidence="3 4">
    <name type="scientific">Candidatus Methylumidiphilus alinenensis</name>
    <dbReference type="NCBI Taxonomy" id="2202197"/>
    <lineage>
        <taxon>Bacteria</taxon>
        <taxon>Pseudomonadati</taxon>
        <taxon>Pseudomonadota</taxon>
        <taxon>Gammaproteobacteria</taxon>
        <taxon>Methylococcales</taxon>
        <taxon>Candidatus Methylumidiphilus</taxon>
    </lineage>
</organism>
<dbReference type="PANTHER" id="PTHR43428">
    <property type="entry name" value="ARSENATE REDUCTASE"/>
    <property type="match status" value="1"/>
</dbReference>
<dbReference type="EMBL" id="QJPH01000187">
    <property type="protein sequence ID" value="PZN83447.1"/>
    <property type="molecule type" value="Genomic_DNA"/>
</dbReference>
<dbReference type="SMART" id="SM00226">
    <property type="entry name" value="LMWPc"/>
    <property type="match status" value="1"/>
</dbReference>
<dbReference type="Gene3D" id="3.40.50.2300">
    <property type="match status" value="1"/>
</dbReference>
<accession>A0A2W4TM66</accession>
<feature type="domain" description="Phosphotyrosine protein phosphatase I" evidence="2">
    <location>
        <begin position="6"/>
        <end position="141"/>
    </location>
</feature>
<dbReference type="SUPFAM" id="SSF52788">
    <property type="entry name" value="Phosphotyrosine protein phosphatases I"/>
    <property type="match status" value="1"/>
</dbReference>
<sequence length="166" mass="17635">MSPSPLNILVLCTGNSCRSVLGEALINHLGVDRFHAFSAGSHPVGKINENALATLARHGLPTEGYVSQSWDDFADEQIDIMISVCDSAAGEACPVYLGKTVRGHWGLPDPAHVKGSAEEVEAAFEATYAALENRIHKLLALPVESLSKSELSEALNKIGVEEKGVS</sequence>
<dbReference type="Proteomes" id="UP000249396">
    <property type="component" value="Unassembled WGS sequence"/>
</dbReference>
<name>A0A2W4TM66_9GAMM</name>
<dbReference type="InterPro" id="IPR036196">
    <property type="entry name" value="Ptyr_pPase_sf"/>
</dbReference>
<reference evidence="3 4" key="1">
    <citation type="journal article" date="2018" name="Aquat. Microb. Ecol.">
        <title>Gammaproteobacterial methanotrophs dominate.</title>
        <authorList>
            <person name="Rissanen A.J."/>
            <person name="Saarenheimo J."/>
            <person name="Tiirola M."/>
            <person name="Peura S."/>
            <person name="Aalto S.L."/>
            <person name="Karvinen A."/>
            <person name="Nykanen H."/>
        </authorList>
    </citation>
    <scope>NUCLEOTIDE SEQUENCE [LARGE SCALE GENOMIC DNA]</scope>
    <source>
        <strain evidence="3">AMbin10</strain>
    </source>
</reference>